<proteinExistence type="inferred from homology"/>
<dbReference type="RefSeq" id="WP_344415830.1">
    <property type="nucleotide sequence ID" value="NZ_BAAAQK010000005.1"/>
</dbReference>
<dbReference type="PANTHER" id="PTHR22946:SF9">
    <property type="entry name" value="POLYKETIDE TRANSFERASE AF380"/>
    <property type="match status" value="1"/>
</dbReference>
<evidence type="ECO:0000313" key="4">
    <source>
        <dbReference type="EMBL" id="GAA1845012.1"/>
    </source>
</evidence>
<dbReference type="Proteomes" id="UP001500449">
    <property type="component" value="Unassembled WGS sequence"/>
</dbReference>
<evidence type="ECO:0000313" key="5">
    <source>
        <dbReference type="Proteomes" id="UP001500449"/>
    </source>
</evidence>
<dbReference type="InterPro" id="IPR050261">
    <property type="entry name" value="FrsA_esterase"/>
</dbReference>
<protein>
    <submittedName>
        <fullName evidence="4">Alpha/beta hydrolase</fullName>
    </submittedName>
</protein>
<comment type="caution">
    <text evidence="4">The sequence shown here is derived from an EMBL/GenBank/DDBJ whole genome shotgun (WGS) entry which is preliminary data.</text>
</comment>
<dbReference type="EMBL" id="BAAAQK010000005">
    <property type="protein sequence ID" value="GAA1845012.1"/>
    <property type="molecule type" value="Genomic_DNA"/>
</dbReference>
<gene>
    <name evidence="4" type="ORF">GCM10009836_25650</name>
</gene>
<name>A0ABN2N0I9_9PSEU</name>
<evidence type="ECO:0000256" key="1">
    <source>
        <dbReference type="ARBA" id="ARBA00008645"/>
    </source>
</evidence>
<dbReference type="PANTHER" id="PTHR22946">
    <property type="entry name" value="DIENELACTONE HYDROLASE DOMAIN-CONTAINING PROTEIN-RELATED"/>
    <property type="match status" value="1"/>
</dbReference>
<comment type="similarity">
    <text evidence="1">Belongs to the AB hydrolase superfamily.</text>
</comment>
<keyword evidence="2 4" id="KW-0378">Hydrolase</keyword>
<sequence>MGETESPGFAVETVRFFSEGLGLEADLFVPGGITDARPAVLVLGGFGSVRDRLGARYAREFARAGYPTLTFDYRGFGGSEGPRGRLVQNEQLQDIGNALTWLEHEPRVDADRLAVWGVSNGGAHALSIAARDERVKVMVGQNGYADGRKLVLDRPTGPDPDRFFARLAEDRRRRVFEGAGALVPATEILDSPDTQRYVARMNEEHPGFAALVPWGTAEDTLSYRPLDVVHLIERTPSLLVAAEHDDLTLAAEYRKAFDLIPAPKRWECLPCHHYDMYTGRWFKVSARLALDWFREHLSLDRP</sequence>
<organism evidence="4 5">
    <name type="scientific">Pseudonocardia ailaonensis</name>
    <dbReference type="NCBI Taxonomy" id="367279"/>
    <lineage>
        <taxon>Bacteria</taxon>
        <taxon>Bacillati</taxon>
        <taxon>Actinomycetota</taxon>
        <taxon>Actinomycetes</taxon>
        <taxon>Pseudonocardiales</taxon>
        <taxon>Pseudonocardiaceae</taxon>
        <taxon>Pseudonocardia</taxon>
    </lineage>
</organism>
<evidence type="ECO:0000256" key="2">
    <source>
        <dbReference type="ARBA" id="ARBA00022801"/>
    </source>
</evidence>
<dbReference type="Gene3D" id="3.40.50.1820">
    <property type="entry name" value="alpha/beta hydrolase"/>
    <property type="match status" value="2"/>
</dbReference>
<keyword evidence="5" id="KW-1185">Reference proteome</keyword>
<dbReference type="SUPFAM" id="SSF53474">
    <property type="entry name" value="alpha/beta-Hydrolases"/>
    <property type="match status" value="1"/>
</dbReference>
<dbReference type="GO" id="GO:0016787">
    <property type="term" value="F:hydrolase activity"/>
    <property type="evidence" value="ECO:0007669"/>
    <property type="project" value="UniProtKB-KW"/>
</dbReference>
<reference evidence="4 5" key="1">
    <citation type="journal article" date="2019" name="Int. J. Syst. Evol. Microbiol.">
        <title>The Global Catalogue of Microorganisms (GCM) 10K type strain sequencing project: providing services to taxonomists for standard genome sequencing and annotation.</title>
        <authorList>
            <consortium name="The Broad Institute Genomics Platform"/>
            <consortium name="The Broad Institute Genome Sequencing Center for Infectious Disease"/>
            <person name="Wu L."/>
            <person name="Ma J."/>
        </authorList>
    </citation>
    <scope>NUCLEOTIDE SEQUENCE [LARGE SCALE GENOMIC DNA]</scope>
    <source>
        <strain evidence="4 5">JCM 16009</strain>
    </source>
</reference>
<feature type="domain" description="Xaa-Pro dipeptidyl-peptidase-like" evidence="3">
    <location>
        <begin position="20"/>
        <end position="148"/>
    </location>
</feature>
<evidence type="ECO:0000259" key="3">
    <source>
        <dbReference type="Pfam" id="PF02129"/>
    </source>
</evidence>
<dbReference type="InterPro" id="IPR029058">
    <property type="entry name" value="AB_hydrolase_fold"/>
</dbReference>
<dbReference type="Pfam" id="PF02129">
    <property type="entry name" value="Peptidase_S15"/>
    <property type="match status" value="1"/>
</dbReference>
<accession>A0ABN2N0I9</accession>
<dbReference type="InterPro" id="IPR000383">
    <property type="entry name" value="Xaa-Pro-like_dom"/>
</dbReference>